<organism evidence="1">
    <name type="scientific">Arundo donax</name>
    <name type="common">Giant reed</name>
    <name type="synonym">Donax arundinaceus</name>
    <dbReference type="NCBI Taxonomy" id="35708"/>
    <lineage>
        <taxon>Eukaryota</taxon>
        <taxon>Viridiplantae</taxon>
        <taxon>Streptophyta</taxon>
        <taxon>Embryophyta</taxon>
        <taxon>Tracheophyta</taxon>
        <taxon>Spermatophyta</taxon>
        <taxon>Magnoliopsida</taxon>
        <taxon>Liliopsida</taxon>
        <taxon>Poales</taxon>
        <taxon>Poaceae</taxon>
        <taxon>PACMAD clade</taxon>
        <taxon>Arundinoideae</taxon>
        <taxon>Arundineae</taxon>
        <taxon>Arundo</taxon>
    </lineage>
</organism>
<proteinExistence type="predicted"/>
<name>A0A0A9AAC2_ARUDO</name>
<reference evidence="1" key="2">
    <citation type="journal article" date="2015" name="Data Brief">
        <title>Shoot transcriptome of the giant reed, Arundo donax.</title>
        <authorList>
            <person name="Barrero R.A."/>
            <person name="Guerrero F.D."/>
            <person name="Moolhuijzen P."/>
            <person name="Goolsby J.A."/>
            <person name="Tidwell J."/>
            <person name="Bellgard S.E."/>
            <person name="Bellgard M.I."/>
        </authorList>
    </citation>
    <scope>NUCLEOTIDE SEQUENCE</scope>
    <source>
        <tissue evidence="1">Shoot tissue taken approximately 20 cm above the soil surface</tissue>
    </source>
</reference>
<reference evidence="1" key="1">
    <citation type="submission" date="2014-09" db="EMBL/GenBank/DDBJ databases">
        <authorList>
            <person name="Magalhaes I.L.F."/>
            <person name="Oliveira U."/>
            <person name="Santos F.R."/>
            <person name="Vidigal T.H.D.A."/>
            <person name="Brescovit A.D."/>
            <person name="Santos A.J."/>
        </authorList>
    </citation>
    <scope>NUCLEOTIDE SEQUENCE</scope>
    <source>
        <tissue evidence="1">Shoot tissue taken approximately 20 cm above the soil surface</tissue>
    </source>
</reference>
<evidence type="ECO:0000313" key="1">
    <source>
        <dbReference type="EMBL" id="JAD43997.1"/>
    </source>
</evidence>
<dbReference type="EMBL" id="GBRH01253898">
    <property type="protein sequence ID" value="JAD43997.1"/>
    <property type="molecule type" value="Transcribed_RNA"/>
</dbReference>
<protein>
    <submittedName>
        <fullName evidence="1">Uncharacterized protein</fullName>
    </submittedName>
</protein>
<dbReference type="AlphaFoldDB" id="A0A0A9AAC2"/>
<accession>A0A0A9AAC2</accession>
<sequence length="59" mass="6750">MGKLNILAGCTKKLWTTEERQNQHKTQVTQTESVQHVPWTIYVAESTKLSQYSSSEPVQ</sequence>